<dbReference type="GO" id="GO:0016787">
    <property type="term" value="F:hydrolase activity"/>
    <property type="evidence" value="ECO:0007669"/>
    <property type="project" value="UniProtKB-KW"/>
</dbReference>
<dbReference type="GO" id="GO:0005524">
    <property type="term" value="F:ATP binding"/>
    <property type="evidence" value="ECO:0007669"/>
    <property type="project" value="UniProtKB-KW"/>
</dbReference>
<dbReference type="CDD" id="cd18011">
    <property type="entry name" value="DEXDc_RapA"/>
    <property type="match status" value="1"/>
</dbReference>
<dbReference type="SMART" id="SM00487">
    <property type="entry name" value="DEXDc"/>
    <property type="match status" value="1"/>
</dbReference>
<dbReference type="InterPro" id="IPR014001">
    <property type="entry name" value="Helicase_ATP-bd"/>
</dbReference>
<dbReference type="InterPro" id="IPR038718">
    <property type="entry name" value="SNF2-like_sf"/>
</dbReference>
<keyword evidence="2" id="KW-0378">Hydrolase</keyword>
<dbReference type="OrthoDB" id="9814088at2"/>
<keyword evidence="4" id="KW-0067">ATP-binding</keyword>
<dbReference type="GO" id="GO:0004386">
    <property type="term" value="F:helicase activity"/>
    <property type="evidence" value="ECO:0007669"/>
    <property type="project" value="UniProtKB-KW"/>
</dbReference>
<dbReference type="HOGENOM" id="CLU_231761_0_0_11"/>
<dbReference type="CDD" id="cd18793">
    <property type="entry name" value="SF2_C_SNF"/>
    <property type="match status" value="1"/>
</dbReference>
<evidence type="ECO:0000256" key="3">
    <source>
        <dbReference type="ARBA" id="ARBA00022806"/>
    </source>
</evidence>
<dbReference type="Gene3D" id="3.40.50.300">
    <property type="entry name" value="P-loop containing nucleotide triphosphate hydrolases"/>
    <property type="match status" value="1"/>
</dbReference>
<reference evidence="7 8" key="1">
    <citation type="journal article" date="2014" name="Appl. Environ. Microbiol.">
        <title>Insights into the Microbial Degradation of Rubber and Gutta-Percha by Analysis of the Complete Genome of Nocardia nova SH22a.</title>
        <authorList>
            <person name="Luo Q."/>
            <person name="Hiessl S."/>
            <person name="Poehlein A."/>
            <person name="Daniel R."/>
            <person name="Steinbuchel A."/>
        </authorList>
    </citation>
    <scope>NUCLEOTIDE SEQUENCE [LARGE SCALE GENOMIC DNA]</scope>
    <source>
        <strain evidence="7">SH22a</strain>
    </source>
</reference>
<dbReference type="Gene3D" id="3.40.50.10810">
    <property type="entry name" value="Tandem AAA-ATPase domain"/>
    <property type="match status" value="1"/>
</dbReference>
<keyword evidence="1" id="KW-0547">Nucleotide-binding</keyword>
<dbReference type="RefSeq" id="WP_025348526.1">
    <property type="nucleotide sequence ID" value="NZ_CP006850.1"/>
</dbReference>
<dbReference type="InterPro" id="IPR027417">
    <property type="entry name" value="P-loop_NTPase"/>
</dbReference>
<dbReference type="PANTHER" id="PTHR45766">
    <property type="entry name" value="DNA ANNEALING HELICASE AND ENDONUCLEASE ZRANB3 FAMILY MEMBER"/>
    <property type="match status" value="1"/>
</dbReference>
<keyword evidence="3 7" id="KW-0347">Helicase</keyword>
<feature type="domain" description="Helicase C-terminal" evidence="6">
    <location>
        <begin position="498"/>
        <end position="651"/>
    </location>
</feature>
<dbReference type="SMART" id="SM00490">
    <property type="entry name" value="HELICc"/>
    <property type="match status" value="1"/>
</dbReference>
<dbReference type="PATRIC" id="fig|1415166.3.peg.2290"/>
<evidence type="ECO:0000259" key="6">
    <source>
        <dbReference type="PROSITE" id="PS51194"/>
    </source>
</evidence>
<dbReference type="InterPro" id="IPR049730">
    <property type="entry name" value="SNF2/RAD54-like_C"/>
</dbReference>
<dbReference type="eggNOG" id="COG0553">
    <property type="taxonomic scope" value="Bacteria"/>
</dbReference>
<evidence type="ECO:0000256" key="4">
    <source>
        <dbReference type="ARBA" id="ARBA00022840"/>
    </source>
</evidence>
<dbReference type="InterPro" id="IPR057342">
    <property type="entry name" value="DEXDc_RapA"/>
</dbReference>
<evidence type="ECO:0000256" key="1">
    <source>
        <dbReference type="ARBA" id="ARBA00022741"/>
    </source>
</evidence>
<dbReference type="PROSITE" id="PS51194">
    <property type="entry name" value="HELICASE_CTER"/>
    <property type="match status" value="1"/>
</dbReference>
<dbReference type="PROSITE" id="PS51192">
    <property type="entry name" value="HELICASE_ATP_BIND_1"/>
    <property type="match status" value="1"/>
</dbReference>
<organism evidence="7 8">
    <name type="scientific">Nocardia nova SH22a</name>
    <dbReference type="NCBI Taxonomy" id="1415166"/>
    <lineage>
        <taxon>Bacteria</taxon>
        <taxon>Bacillati</taxon>
        <taxon>Actinomycetota</taxon>
        <taxon>Actinomycetes</taxon>
        <taxon>Mycobacteriales</taxon>
        <taxon>Nocardiaceae</taxon>
        <taxon>Nocardia</taxon>
    </lineage>
</organism>
<dbReference type="InterPro" id="IPR000330">
    <property type="entry name" value="SNF2_N"/>
</dbReference>
<proteinExistence type="predicted"/>
<accession>W5TII9</accession>
<keyword evidence="8" id="KW-1185">Reference proteome</keyword>
<evidence type="ECO:0000256" key="2">
    <source>
        <dbReference type="ARBA" id="ARBA00022801"/>
    </source>
</evidence>
<protein>
    <submittedName>
        <fullName evidence="7">Superfamily II DNA/RNA helicases, SNF2 family</fullName>
    </submittedName>
</protein>
<evidence type="ECO:0000313" key="8">
    <source>
        <dbReference type="Proteomes" id="UP000019150"/>
    </source>
</evidence>
<dbReference type="InterPro" id="IPR001650">
    <property type="entry name" value="Helicase_C-like"/>
</dbReference>
<dbReference type="Pfam" id="PF00176">
    <property type="entry name" value="SNF2-rel_dom"/>
    <property type="match status" value="1"/>
</dbReference>
<evidence type="ECO:0000313" key="7">
    <source>
        <dbReference type="EMBL" id="AHH17046.1"/>
    </source>
</evidence>
<dbReference type="Proteomes" id="UP000019150">
    <property type="component" value="Chromosome"/>
</dbReference>
<dbReference type="PANTHER" id="PTHR45766:SF6">
    <property type="entry name" value="SWI_SNF-RELATED MATRIX-ASSOCIATED ACTIN-DEPENDENT REGULATOR OF CHROMATIN SUBFAMILY A-LIKE PROTEIN 1"/>
    <property type="match status" value="1"/>
</dbReference>
<dbReference type="EMBL" id="CP006850">
    <property type="protein sequence ID" value="AHH17046.1"/>
    <property type="molecule type" value="Genomic_DNA"/>
</dbReference>
<dbReference type="SUPFAM" id="SSF52540">
    <property type="entry name" value="P-loop containing nucleoside triphosphate hydrolases"/>
    <property type="match status" value="2"/>
</dbReference>
<dbReference type="KEGG" id="nno:NONO_c22480"/>
<sequence>MIEKRITQAMLEVGDLALTERECFALALPEHSTTLTIELEGEEFGAQWNGRSRHLGGDLLAERLQDYGQDGGLLRLRAVGSVYRLVLLPQGTPAQISVSAAPPTPAKSSLQTRLDRKKTVDRQFHADSEYDWTSAQGKTVGFLEEARNLLGEQLEAAGFDPSELFELRLQGEELATLDDFEELLAVDVANVDRMPHQEAVARHALSRLRGRAILADEVGLGKTIEAGLAVKELTLRGLAKRVLILCPAPLREQWCEEMKTKFYLSFDIARRGVEVKQQDKLILSLTLGRNAIAQLTEQPWDIVIIDEAHRAAGSGAKKTRELITALTTACRYALFLTATPVQNDLLELYRLVELLRPGTFQSVHEFRRQYMTSWDARTPYDPAGLRRLISSAMIRTTRAQAGVDRVVRRAVDVPVDLGPRERELYALSANLLRSVMRAPDDAMRRRSLALRLTASPFSMGTTAFRIAERHSDDRVREVLTEIGHLAMDIRTSAREDKALEIIRDWLQKHGRVLIFTQHTDTVTGLLRRMEAEGLPARAFHGSMSPTERSATVAAFRSGDSPVMISTDAGAEGQNLQFCNCVLNYDLPWNPMRIEQRIGRVDRLTQPRDEVFIANLYARGTVDENVYRLLAEKLRMFELLFGQVTTILGELDDSNSKSFESRVLEAFFADDDTKMQQLLSKLGTELVDARESASTLIAADSGLSDWMTSAFEHRKDIDAATSVELMPEVSERTRMRQRRVQTWVRQVLSALDTTILHDTGSGDGAFMTVRFDDEFTQELGGRTILHLAFDRLGLEHHADAELCAVGSPVFDELLGLLRMRGDLYATVPVIPADAGPTPFQHAPGTCLVRRRLVPSGSWSGNATFRAAIGEAETTEHIITAEINGHNQIRLPRRPLLDGESLPAVFDKPEEVVKKFEHAALAQLEGLRRDRSTRIEEEQAREFDRIRSGYQSQISEAPYDDKERLRRALESEEKRLTRRPDVRARAKALSIMLDEDDWLVEETWSGSAGAEAVLTYEWGLAVAPPVQSASTGAPITVLAVCAGAHWANESETTGCPSCLRDLCSACDDGVFADCPACGTAVCGTCRRDPDGLCPRCSAPERAPELDTPHAIAWLLNNETTLLVGERFAELTRCGDDKSVVLVCDDDVNDPGRARMRSYAAHNDLPPDCGVTIRDLTLRAESDDAARLRIDGAITVNIELSMSDTPGSDIDVDASEFVPEYEPVTATAESDRKLEQLLRVLRNEVSPPAPPRVVVTKQATFTDVYLESDCLVEEVHVADDDGALNLVDRQHAMLEWPTPTPYDATVARAQLANRELLLDRINEAVLISSQIDGAEHAQWIAHPESTTANDQVVWFKLLRTLGEPGGRIGRRRLDPALLTENFPSPTACELVERTIQPTAEVAEIETGDDVVPAGEDSVQALQTPPASEELEFSPVPELLADALLTATSRPFTHVVRHGFEVVEVWRGHGTATHTYSTFDGRPSLPAVGNSEIRESDFGVCRDGHFYSVGSEARCESCDSWACPACDSEARLAAIPCPDCSAYVCRRCVLDNHDVPSQHCLLCNDKPCSGCGRNPRVQACPLCERDICRSCRAGDLCPACAHLAPATEAELADLPSELAAAGAVVLVGHDADATSALMHRGGDAIEHALVRKRSVPRWVVFGRSELDTRYRIRLAASRTLRAQVHPVITPLLPEKPLAEPHLLVHSERSYHASWTVAELGVSGRSTPRADTEQDLVDVVNNEFYSVTEPMAVLIPAPVALESFADVAIPSPLDLVMAWHRKGRDVAVVADGVCVREIEDSEFDDSIARWSSSDLPEWVSREWEPDPTVHMYATSGNVAAAVVGIASMLALGVRLGEQAAWFTLRTSTRAPAATILSRSMGLGDTDIVDAFTDPNHLRLSTVHNATDGSLSIRPIGSITDGDVLQDLTFQAFRALEPTVRVRVPRLEAIDRDLSELLGNQVEVSRSVLEIGLHIDEVVRVDGRSVHRFEKFLAPTETDARRFDDATGMVLDSGYVDREGHFSAGYTQCRYCTETVCPVCVDGFRQCGACEMWLCRRCAREPHPGLHLCPACVTLRRPSRREARDHGRLVSTDRMLIGIDMQHTVVVERKGTSWVRRWRNGSQAEIGNPVVTGYMDQRLERTDST</sequence>
<dbReference type="Pfam" id="PF00271">
    <property type="entry name" value="Helicase_C"/>
    <property type="match status" value="1"/>
</dbReference>
<evidence type="ECO:0000259" key="5">
    <source>
        <dbReference type="PROSITE" id="PS51192"/>
    </source>
</evidence>
<feature type="domain" description="Helicase ATP-binding" evidence="5">
    <location>
        <begin position="203"/>
        <end position="358"/>
    </location>
</feature>
<gene>
    <name evidence="7" type="ORF">NONO_c22480</name>
</gene>
<name>W5TII9_9NOCA</name>
<dbReference type="STRING" id="1415166.NONO_c22480"/>